<dbReference type="InParanoid" id="A0A165F1G2"/>
<evidence type="ECO:0000256" key="2">
    <source>
        <dbReference type="SAM" id="SignalP"/>
    </source>
</evidence>
<feature type="compositionally biased region" description="Pro residues" evidence="1">
    <location>
        <begin position="249"/>
        <end position="263"/>
    </location>
</feature>
<feature type="signal peptide" evidence="2">
    <location>
        <begin position="1"/>
        <end position="23"/>
    </location>
</feature>
<feature type="compositionally biased region" description="Pro residues" evidence="1">
    <location>
        <begin position="184"/>
        <end position="234"/>
    </location>
</feature>
<dbReference type="SUPFAM" id="SSF49870">
    <property type="entry name" value="Osmotin, thaumatin-like protein"/>
    <property type="match status" value="1"/>
</dbReference>
<evidence type="ECO:0000313" key="4">
    <source>
        <dbReference type="Proteomes" id="UP000077266"/>
    </source>
</evidence>
<evidence type="ECO:0000313" key="3">
    <source>
        <dbReference type="EMBL" id="KZV88167.1"/>
    </source>
</evidence>
<keyword evidence="4" id="KW-1185">Reference proteome</keyword>
<organism evidence="3 4">
    <name type="scientific">Exidia glandulosa HHB12029</name>
    <dbReference type="NCBI Taxonomy" id="1314781"/>
    <lineage>
        <taxon>Eukaryota</taxon>
        <taxon>Fungi</taxon>
        <taxon>Dikarya</taxon>
        <taxon>Basidiomycota</taxon>
        <taxon>Agaricomycotina</taxon>
        <taxon>Agaricomycetes</taxon>
        <taxon>Auriculariales</taxon>
        <taxon>Exidiaceae</taxon>
        <taxon>Exidia</taxon>
    </lineage>
</organism>
<protein>
    <recommendedName>
        <fullName evidence="5">Osmotin, thaumatin-like protein</fullName>
    </recommendedName>
</protein>
<dbReference type="InterPro" id="IPR037176">
    <property type="entry name" value="Osmotin/thaumatin-like_sf"/>
</dbReference>
<dbReference type="EMBL" id="KV426106">
    <property type="protein sequence ID" value="KZV88167.1"/>
    <property type="molecule type" value="Genomic_DNA"/>
</dbReference>
<dbReference type="AlphaFoldDB" id="A0A165F1G2"/>
<accession>A0A165F1G2</accession>
<feature type="compositionally biased region" description="Basic residues" evidence="1">
    <location>
        <begin position="273"/>
        <end position="283"/>
    </location>
</feature>
<feature type="compositionally biased region" description="Low complexity" evidence="1">
    <location>
        <begin position="235"/>
        <end position="248"/>
    </location>
</feature>
<evidence type="ECO:0000256" key="1">
    <source>
        <dbReference type="SAM" id="MobiDB-lite"/>
    </source>
</evidence>
<dbReference type="OrthoDB" id="430315at2759"/>
<dbReference type="Proteomes" id="UP000077266">
    <property type="component" value="Unassembled WGS sequence"/>
</dbReference>
<evidence type="ECO:0008006" key="5">
    <source>
        <dbReference type="Google" id="ProtNLM"/>
    </source>
</evidence>
<feature type="chain" id="PRO_5007857506" description="Osmotin, thaumatin-like protein" evidence="2">
    <location>
        <begin position="24"/>
        <end position="283"/>
    </location>
</feature>
<sequence>MAISLKPTFTALLVQLFVVGALADHQVTFINKCPFNIQPMWKRYFDQETQGNSIATGESFQTSVPEIWDAGRFYVQDPLNTCSLPDGDHCTLLECSFGPENPRFWQCNISVITGFNLPISYKFADPNCTGPHGWACTTPDCSIQDAYRPEGCDGCLNQCNTDGVGIEITFCQDGAPVPAQFPRADPPPAPEQTTPAPPPPEPTTPAPPSPAPTSTEAPPPEPTTTEAPPPPPPSTTEAPAPEPTSTEAPAPPVPSSEPVPAPSPSGTSCAKKRDLRRSRARAL</sequence>
<keyword evidence="2" id="KW-0732">Signal</keyword>
<proteinExistence type="predicted"/>
<gene>
    <name evidence="3" type="ORF">EXIGLDRAFT_772964</name>
</gene>
<feature type="region of interest" description="Disordered" evidence="1">
    <location>
        <begin position="176"/>
        <end position="283"/>
    </location>
</feature>
<dbReference type="Gene3D" id="2.60.110.10">
    <property type="entry name" value="Thaumatin"/>
    <property type="match status" value="1"/>
</dbReference>
<reference evidence="3 4" key="1">
    <citation type="journal article" date="2016" name="Mol. Biol. Evol.">
        <title>Comparative Genomics of Early-Diverging Mushroom-Forming Fungi Provides Insights into the Origins of Lignocellulose Decay Capabilities.</title>
        <authorList>
            <person name="Nagy L.G."/>
            <person name="Riley R."/>
            <person name="Tritt A."/>
            <person name="Adam C."/>
            <person name="Daum C."/>
            <person name="Floudas D."/>
            <person name="Sun H."/>
            <person name="Yadav J.S."/>
            <person name="Pangilinan J."/>
            <person name="Larsson K.H."/>
            <person name="Matsuura K."/>
            <person name="Barry K."/>
            <person name="Labutti K."/>
            <person name="Kuo R."/>
            <person name="Ohm R.A."/>
            <person name="Bhattacharya S.S."/>
            <person name="Shirouzu T."/>
            <person name="Yoshinaga Y."/>
            <person name="Martin F.M."/>
            <person name="Grigoriev I.V."/>
            <person name="Hibbett D.S."/>
        </authorList>
    </citation>
    <scope>NUCLEOTIDE SEQUENCE [LARGE SCALE GENOMIC DNA]</scope>
    <source>
        <strain evidence="3 4">HHB12029</strain>
    </source>
</reference>
<name>A0A165F1G2_EXIGL</name>